<evidence type="ECO:0000313" key="2">
    <source>
        <dbReference type="Proteomes" id="UP001651158"/>
    </source>
</evidence>
<sequence length="196" mass="22154">MTPPSRAQHKQCCYSFILTSTPLHSTPLHATPLQLHRPSNPPGIRTHLQTDTYHRQLQAPLTIPPTDALHLTTPHHTSHHLYHAPPPPPSYTTSRLHEDRSLPTHSMPANLTCKLVSLHNQQQQSDERTNASMIRLARSPHHTTPHSTRPKHAPPHLHTTGTALSVKWCGGLHWTGKLTLRIIHLLKIKQHTKLIR</sequence>
<reference evidence="1 2" key="1">
    <citation type="journal article" date="2022" name="Front. Cell. Infect. Microbiol.">
        <title>The Genomes of Two Strains of Taenia crassiceps the Animal Model for the Study of Human Cysticercosis.</title>
        <authorList>
            <person name="Bobes R.J."/>
            <person name="Estrada K."/>
            <person name="Rios-Valencia D.G."/>
            <person name="Calderon-Gallegos A."/>
            <person name="de la Torre P."/>
            <person name="Carrero J.C."/>
            <person name="Sanchez-Flores A."/>
            <person name="Laclette J.P."/>
        </authorList>
    </citation>
    <scope>NUCLEOTIDE SEQUENCE [LARGE SCALE GENOMIC DNA]</scope>
    <source>
        <strain evidence="1">WFUcys</strain>
    </source>
</reference>
<comment type="caution">
    <text evidence="1">The sequence shown here is derived from an EMBL/GenBank/DDBJ whole genome shotgun (WGS) entry which is preliminary data.</text>
</comment>
<dbReference type="EMBL" id="JAKROA010000018">
    <property type="protein sequence ID" value="KAL5103356.1"/>
    <property type="molecule type" value="Genomic_DNA"/>
</dbReference>
<dbReference type="Proteomes" id="UP001651158">
    <property type="component" value="Unassembled WGS sequence"/>
</dbReference>
<evidence type="ECO:0000313" key="1">
    <source>
        <dbReference type="EMBL" id="KAL5103356.1"/>
    </source>
</evidence>
<accession>A0ABR4Q116</accession>
<organism evidence="1 2">
    <name type="scientific">Taenia crassiceps</name>
    <dbReference type="NCBI Taxonomy" id="6207"/>
    <lineage>
        <taxon>Eukaryota</taxon>
        <taxon>Metazoa</taxon>
        <taxon>Spiralia</taxon>
        <taxon>Lophotrochozoa</taxon>
        <taxon>Platyhelminthes</taxon>
        <taxon>Cestoda</taxon>
        <taxon>Eucestoda</taxon>
        <taxon>Cyclophyllidea</taxon>
        <taxon>Taeniidae</taxon>
        <taxon>Taenia</taxon>
    </lineage>
</organism>
<protein>
    <submittedName>
        <fullName evidence="1">Uncharacterized protein</fullName>
    </submittedName>
</protein>
<gene>
    <name evidence="1" type="ORF">TcWFU_003022</name>
</gene>
<proteinExistence type="predicted"/>
<keyword evidence="2" id="KW-1185">Reference proteome</keyword>
<name>A0ABR4Q116_9CEST</name>